<dbReference type="Proteomes" id="UP000828390">
    <property type="component" value="Unassembled WGS sequence"/>
</dbReference>
<keyword evidence="3" id="KW-1185">Reference proteome</keyword>
<dbReference type="AlphaFoldDB" id="A0A9D4G8T7"/>
<evidence type="ECO:0000313" key="3">
    <source>
        <dbReference type="Proteomes" id="UP000828390"/>
    </source>
</evidence>
<dbReference type="InterPro" id="IPR013270">
    <property type="entry name" value="CD47_Vset"/>
</dbReference>
<reference evidence="2" key="2">
    <citation type="submission" date="2020-11" db="EMBL/GenBank/DDBJ databases">
        <authorList>
            <person name="McCartney M.A."/>
            <person name="Auch B."/>
            <person name="Kono T."/>
            <person name="Mallez S."/>
            <person name="Becker A."/>
            <person name="Gohl D.M."/>
            <person name="Silverstein K.A.T."/>
            <person name="Koren S."/>
            <person name="Bechman K.B."/>
            <person name="Herman A."/>
            <person name="Abrahante J.E."/>
            <person name="Garbe J."/>
        </authorList>
    </citation>
    <scope>NUCLEOTIDE SEQUENCE</scope>
    <source>
        <strain evidence="2">Duluth1</strain>
        <tissue evidence="2">Whole animal</tissue>
    </source>
</reference>
<evidence type="ECO:0000313" key="2">
    <source>
        <dbReference type="EMBL" id="KAH3810675.1"/>
    </source>
</evidence>
<accession>A0A9D4G8T7</accession>
<protein>
    <recommendedName>
        <fullName evidence="1">CD47 immunoglobulin-like domain-containing protein</fullName>
    </recommendedName>
</protein>
<dbReference type="EMBL" id="JAIWYP010000006">
    <property type="protein sequence ID" value="KAH3810675.1"/>
    <property type="molecule type" value="Genomic_DNA"/>
</dbReference>
<organism evidence="2 3">
    <name type="scientific">Dreissena polymorpha</name>
    <name type="common">Zebra mussel</name>
    <name type="synonym">Mytilus polymorpha</name>
    <dbReference type="NCBI Taxonomy" id="45954"/>
    <lineage>
        <taxon>Eukaryota</taxon>
        <taxon>Metazoa</taxon>
        <taxon>Spiralia</taxon>
        <taxon>Lophotrochozoa</taxon>
        <taxon>Mollusca</taxon>
        <taxon>Bivalvia</taxon>
        <taxon>Autobranchia</taxon>
        <taxon>Heteroconchia</taxon>
        <taxon>Euheterodonta</taxon>
        <taxon>Imparidentia</taxon>
        <taxon>Neoheterodontei</taxon>
        <taxon>Myida</taxon>
        <taxon>Dreissenoidea</taxon>
        <taxon>Dreissenidae</taxon>
        <taxon>Dreissena</taxon>
    </lineage>
</organism>
<evidence type="ECO:0000259" key="1">
    <source>
        <dbReference type="Pfam" id="PF08204"/>
    </source>
</evidence>
<dbReference type="Pfam" id="PF08204">
    <property type="entry name" value="V-set_CD47"/>
    <property type="match status" value="1"/>
</dbReference>
<name>A0A9D4G8T7_DREPO</name>
<proteinExistence type="predicted"/>
<gene>
    <name evidence="2" type="ORF">DPMN_139070</name>
</gene>
<comment type="caution">
    <text evidence="2">The sequence shown here is derived from an EMBL/GenBank/DDBJ whole genome shotgun (WGS) entry which is preliminary data.</text>
</comment>
<sequence>MPKYPDAAQMDYGIWGILKCRLQKRNVNSVIVEQPFSGLYTMSSNANLTEVTLTFKIFEENLAGNYCCSKESKKEPTCQCIQKAEPLTPKPVPHTEASTGTEVARTQATSTGAQLGLAKFIKVLTTGLPFLVHQLWMEIAD</sequence>
<feature type="domain" description="CD47 immunoglobulin-like" evidence="1">
    <location>
        <begin position="19"/>
        <end position="75"/>
    </location>
</feature>
<reference evidence="2" key="1">
    <citation type="journal article" date="2019" name="bioRxiv">
        <title>The Genome of the Zebra Mussel, Dreissena polymorpha: A Resource for Invasive Species Research.</title>
        <authorList>
            <person name="McCartney M.A."/>
            <person name="Auch B."/>
            <person name="Kono T."/>
            <person name="Mallez S."/>
            <person name="Zhang Y."/>
            <person name="Obille A."/>
            <person name="Becker A."/>
            <person name="Abrahante J.E."/>
            <person name="Garbe J."/>
            <person name="Badalamenti J.P."/>
            <person name="Herman A."/>
            <person name="Mangelson H."/>
            <person name="Liachko I."/>
            <person name="Sullivan S."/>
            <person name="Sone E.D."/>
            <person name="Koren S."/>
            <person name="Silverstein K.A.T."/>
            <person name="Beckman K.B."/>
            <person name="Gohl D.M."/>
        </authorList>
    </citation>
    <scope>NUCLEOTIDE SEQUENCE</scope>
    <source>
        <strain evidence="2">Duluth1</strain>
        <tissue evidence="2">Whole animal</tissue>
    </source>
</reference>